<evidence type="ECO:0000256" key="1">
    <source>
        <dbReference type="SAM" id="MobiDB-lite"/>
    </source>
</evidence>
<accession>A0A9P4MJW7</accession>
<sequence>MSVSDQVLCMQRKSLCSSCDNSRRGRRAPNACYAVMRAANLNVTRRSPLKTPPASLSQPCNPHFSSAASMGDSEEDPLALPPKQVLREIAAKQDAKEKEILERRRAEQNKQSEHDERRDAAEKIQVEQPSASTHDDPAHAEQRNYRGYRSRRELRGHGLTPTERWTEAVKTGRL</sequence>
<keyword evidence="3" id="KW-1185">Reference proteome</keyword>
<comment type="caution">
    <text evidence="2">The sequence shown here is derived from an EMBL/GenBank/DDBJ whole genome shotgun (WGS) entry which is preliminary data.</text>
</comment>
<reference evidence="2" key="1">
    <citation type="journal article" date="2020" name="Stud. Mycol.">
        <title>101 Dothideomycetes genomes: a test case for predicting lifestyles and emergence of pathogens.</title>
        <authorList>
            <person name="Haridas S."/>
            <person name="Albert R."/>
            <person name="Binder M."/>
            <person name="Bloem J."/>
            <person name="Labutti K."/>
            <person name="Salamov A."/>
            <person name="Andreopoulos B."/>
            <person name="Baker S."/>
            <person name="Barry K."/>
            <person name="Bills G."/>
            <person name="Bluhm B."/>
            <person name="Cannon C."/>
            <person name="Castanera R."/>
            <person name="Culley D."/>
            <person name="Daum C."/>
            <person name="Ezra D."/>
            <person name="Gonzalez J."/>
            <person name="Henrissat B."/>
            <person name="Kuo A."/>
            <person name="Liang C."/>
            <person name="Lipzen A."/>
            <person name="Lutzoni F."/>
            <person name="Magnuson J."/>
            <person name="Mondo S."/>
            <person name="Nolan M."/>
            <person name="Ohm R."/>
            <person name="Pangilinan J."/>
            <person name="Park H.-J."/>
            <person name="Ramirez L."/>
            <person name="Alfaro M."/>
            <person name="Sun H."/>
            <person name="Tritt A."/>
            <person name="Yoshinaga Y."/>
            <person name="Zwiers L.-H."/>
            <person name="Turgeon B."/>
            <person name="Goodwin S."/>
            <person name="Spatafora J."/>
            <person name="Crous P."/>
            <person name="Grigoriev I."/>
        </authorList>
    </citation>
    <scope>NUCLEOTIDE SEQUENCE</scope>
    <source>
        <strain evidence="2">CBS 260.36</strain>
    </source>
</reference>
<protein>
    <submittedName>
        <fullName evidence="2">Uncharacterized protein</fullName>
    </submittedName>
</protein>
<evidence type="ECO:0000313" key="2">
    <source>
        <dbReference type="EMBL" id="KAF2157575.1"/>
    </source>
</evidence>
<evidence type="ECO:0000313" key="3">
    <source>
        <dbReference type="Proteomes" id="UP000799439"/>
    </source>
</evidence>
<feature type="compositionally biased region" description="Basic and acidic residues" evidence="1">
    <location>
        <begin position="133"/>
        <end position="156"/>
    </location>
</feature>
<feature type="compositionally biased region" description="Basic and acidic residues" evidence="1">
    <location>
        <begin position="85"/>
        <end position="125"/>
    </location>
</feature>
<dbReference type="AlphaFoldDB" id="A0A9P4MJW7"/>
<gene>
    <name evidence="2" type="ORF">K461DRAFT_20802</name>
</gene>
<dbReference type="Proteomes" id="UP000799439">
    <property type="component" value="Unassembled WGS sequence"/>
</dbReference>
<dbReference type="EMBL" id="ML996081">
    <property type="protein sequence ID" value="KAF2157575.1"/>
    <property type="molecule type" value="Genomic_DNA"/>
</dbReference>
<name>A0A9P4MJW7_9PEZI</name>
<feature type="region of interest" description="Disordered" evidence="1">
    <location>
        <begin position="45"/>
        <end position="174"/>
    </location>
</feature>
<dbReference type="OrthoDB" id="7344096at2759"/>
<organism evidence="2 3">
    <name type="scientific">Myriangium duriaei CBS 260.36</name>
    <dbReference type="NCBI Taxonomy" id="1168546"/>
    <lineage>
        <taxon>Eukaryota</taxon>
        <taxon>Fungi</taxon>
        <taxon>Dikarya</taxon>
        <taxon>Ascomycota</taxon>
        <taxon>Pezizomycotina</taxon>
        <taxon>Dothideomycetes</taxon>
        <taxon>Dothideomycetidae</taxon>
        <taxon>Myriangiales</taxon>
        <taxon>Myriangiaceae</taxon>
        <taxon>Myriangium</taxon>
    </lineage>
</organism>
<proteinExistence type="predicted"/>
<feature type="compositionally biased region" description="Polar residues" evidence="1">
    <location>
        <begin position="54"/>
        <end position="68"/>
    </location>
</feature>